<feature type="compositionally biased region" description="Basic and acidic residues" evidence="1">
    <location>
        <begin position="604"/>
        <end position="621"/>
    </location>
</feature>
<protein>
    <submittedName>
        <fullName evidence="2">Uncharacterized protein</fullName>
    </submittedName>
</protein>
<gene>
    <name evidence="2" type="ORF">QCA50_003741</name>
</gene>
<feature type="compositionally biased region" description="Basic and acidic residues" evidence="1">
    <location>
        <begin position="402"/>
        <end position="412"/>
    </location>
</feature>
<evidence type="ECO:0000313" key="2">
    <source>
        <dbReference type="EMBL" id="KAK7692122.1"/>
    </source>
</evidence>
<feature type="compositionally biased region" description="Pro residues" evidence="1">
    <location>
        <begin position="413"/>
        <end position="423"/>
    </location>
</feature>
<dbReference type="AlphaFoldDB" id="A0AAW0GHF6"/>
<feature type="region of interest" description="Disordered" evidence="1">
    <location>
        <begin position="81"/>
        <end position="106"/>
    </location>
</feature>
<feature type="region of interest" description="Disordered" evidence="1">
    <location>
        <begin position="336"/>
        <end position="1091"/>
    </location>
</feature>
<feature type="compositionally biased region" description="Basic residues" evidence="1">
    <location>
        <begin position="1"/>
        <end position="13"/>
    </location>
</feature>
<evidence type="ECO:0000313" key="3">
    <source>
        <dbReference type="Proteomes" id="UP001385951"/>
    </source>
</evidence>
<sequence>MSARQNNKKRKGRNNVLNRERTVTTLTEGPEGTFLIPTPTDEPAPSIMSAPFTNPAGTMNPSFSLASGFAPFQAYSQSFIPTPMAGPPYPQQQFFPQQQPSGLPGQSDLELLEKIKDTIKSNQHELFRPVPHPAALVGLYKNPHVLHSALSQVPPHPEQIPEYASLGDSSGNNGATSMGEARHLRAHGSDSWKQGPDTGNSSGVGLQRYDSGSSMPRPNDMDMDASVPPGLSTQPNSPTTLQRQRSHSQSQLLAHKSTDSIEVKKEEIVTRLGDRDNNWDRRPGSLEDLKYNDQARNGGRPDTRYNTNNRGRFYDRDRDVHRDRDREREVNWDRDRDLNRDRGGPVGRMNCRDLDRDRRNDDRDRFDNRRPAGEQRHYEPLKRHDSRTSVIGPSESPTTATRPDDSRDRDRPVPPGDARPPRPLGEERSLGSFRPPDDRDRRPPPLHDDRRPPPDDRRPLPGDRRGPPPPLDRERDRPSKPVDDRQPPPISERRPLPSDDHRRSPVPGNNGYNADRQARPLPSDDHRPPRASSPPADRVRPVGPPSTGRGPPPIIEDRRQPPTPSIPSTASDRGRPPIDDRVAPRSTVPATVPPNDGRPPISDRPLERNARPHVPLEDRIGRPLPTLQERLSGGPEQPPAARSEARPPVTESRPPVGSGSESTIRVVDTRPPPSGTGPPAESSRPTTSASGTEERGRPSDRFPRPAPPIQADRDRTRSGPAPPYVAARAPSVAREDNRPFKRAPTVSPSRRYDAPRSGFANRPPPGDYDRDRRTDSTMMDVDPPTSRYGGGDRPPPAVYRRSSPAPYADRNWPPAAPETYTADTRRPPPADLHSTYPREWRDDERGHPTDDYERRTWDRDRERDRDYDRDARIPERDPLPPVSSGPTSTWDRDRRPYPPPPVDTTAPPARPYDQRPLSARLTDGYPPTDDRDRDIERDRPPYSRDYDRTRYPPGGVEAPATYSRVRPRSPSPAGSVRVPPLKRMREEGYPPGYYSPTHSGTMDVTPDYPPHNRTRTPPVPAGYYDDPRGPGYNVGSTTGGVPPRERDYPDARDTFAYDRRAVDTRAPPARRTPPAYGRPYDRDDRRYPPRP</sequence>
<feature type="compositionally biased region" description="Low complexity" evidence="1">
    <location>
        <begin position="91"/>
        <end position="106"/>
    </location>
</feature>
<feature type="compositionally biased region" description="Basic and acidic residues" evidence="1">
    <location>
        <begin position="1043"/>
        <end position="1063"/>
    </location>
</feature>
<feature type="compositionally biased region" description="Basic and acidic residues" evidence="1">
    <location>
        <begin position="836"/>
        <end position="878"/>
    </location>
</feature>
<feature type="compositionally biased region" description="Basic and acidic residues" evidence="1">
    <location>
        <begin position="692"/>
        <end position="703"/>
    </location>
</feature>
<name>A0AAW0GHF6_9APHY</name>
<feature type="region of interest" description="Disordered" evidence="1">
    <location>
        <begin position="1"/>
        <end position="53"/>
    </location>
</feature>
<feature type="compositionally biased region" description="Polar residues" evidence="1">
    <location>
        <begin position="231"/>
        <end position="240"/>
    </location>
</feature>
<feature type="compositionally biased region" description="Polar residues" evidence="1">
    <location>
        <begin position="197"/>
        <end position="216"/>
    </location>
</feature>
<feature type="compositionally biased region" description="Basic and acidic residues" evidence="1">
    <location>
        <begin position="275"/>
        <end position="303"/>
    </location>
</feature>
<evidence type="ECO:0000256" key="1">
    <source>
        <dbReference type="SAM" id="MobiDB-lite"/>
    </source>
</evidence>
<feature type="compositionally biased region" description="Low complexity" evidence="1">
    <location>
        <begin position="241"/>
        <end position="253"/>
    </location>
</feature>
<feature type="compositionally biased region" description="Low complexity" evidence="1">
    <location>
        <begin position="1064"/>
        <end position="1078"/>
    </location>
</feature>
<organism evidence="2 3">
    <name type="scientific">Cerrena zonata</name>
    <dbReference type="NCBI Taxonomy" id="2478898"/>
    <lineage>
        <taxon>Eukaryota</taxon>
        <taxon>Fungi</taxon>
        <taxon>Dikarya</taxon>
        <taxon>Basidiomycota</taxon>
        <taxon>Agaricomycotina</taxon>
        <taxon>Agaricomycetes</taxon>
        <taxon>Polyporales</taxon>
        <taxon>Cerrenaceae</taxon>
        <taxon>Cerrena</taxon>
    </lineage>
</organism>
<feature type="compositionally biased region" description="Basic and acidic residues" evidence="1">
    <location>
        <begin position="1079"/>
        <end position="1091"/>
    </location>
</feature>
<dbReference type="Proteomes" id="UP001385951">
    <property type="component" value="Unassembled WGS sequence"/>
</dbReference>
<feature type="compositionally biased region" description="Basic and acidic residues" evidence="1">
    <location>
        <begin position="572"/>
        <end position="583"/>
    </location>
</feature>
<comment type="caution">
    <text evidence="2">The sequence shown here is derived from an EMBL/GenBank/DDBJ whole genome shotgun (WGS) entry which is preliminary data.</text>
</comment>
<dbReference type="EMBL" id="JASBNA010000004">
    <property type="protein sequence ID" value="KAK7692122.1"/>
    <property type="molecule type" value="Genomic_DNA"/>
</dbReference>
<feature type="compositionally biased region" description="Basic and acidic residues" evidence="1">
    <location>
        <begin position="350"/>
        <end position="387"/>
    </location>
</feature>
<feature type="region of interest" description="Disordered" evidence="1">
    <location>
        <begin position="275"/>
        <end position="313"/>
    </location>
</feature>
<feature type="region of interest" description="Disordered" evidence="1">
    <location>
        <begin position="151"/>
        <end position="259"/>
    </location>
</feature>
<feature type="compositionally biased region" description="Basic and acidic residues" evidence="1">
    <location>
        <begin position="180"/>
        <end position="190"/>
    </location>
</feature>
<feature type="compositionally biased region" description="Basic and acidic residues" evidence="1">
    <location>
        <begin position="928"/>
        <end position="950"/>
    </location>
</feature>
<accession>A0AAW0GHF6</accession>
<feature type="compositionally biased region" description="Basic and acidic residues" evidence="1">
    <location>
        <begin position="516"/>
        <end position="528"/>
    </location>
</feature>
<feature type="compositionally biased region" description="Polar residues" evidence="1">
    <location>
        <begin position="388"/>
        <end position="401"/>
    </location>
</feature>
<reference evidence="2 3" key="1">
    <citation type="submission" date="2022-09" db="EMBL/GenBank/DDBJ databases">
        <authorList>
            <person name="Palmer J.M."/>
        </authorList>
    </citation>
    <scope>NUCLEOTIDE SEQUENCE [LARGE SCALE GENOMIC DNA]</scope>
    <source>
        <strain evidence="2 3">DSM 7382</strain>
    </source>
</reference>
<keyword evidence="3" id="KW-1185">Reference proteome</keyword>
<feature type="compositionally biased region" description="Polar residues" evidence="1">
    <location>
        <begin position="167"/>
        <end position="176"/>
    </location>
</feature>
<proteinExistence type="predicted"/>
<feature type="compositionally biased region" description="Basic and acidic residues" evidence="1">
    <location>
        <begin position="424"/>
        <end position="503"/>
    </location>
</feature>